<organism evidence="1">
    <name type="scientific">Oscillatoriales cyanobacterium SpSt-418</name>
    <dbReference type="NCBI Taxonomy" id="2282169"/>
    <lineage>
        <taxon>Bacteria</taxon>
        <taxon>Bacillati</taxon>
        <taxon>Cyanobacteriota</taxon>
        <taxon>Cyanophyceae</taxon>
        <taxon>Oscillatoriophycideae</taxon>
        <taxon>Oscillatoriales</taxon>
    </lineage>
</organism>
<sequence>MKKSDDYYGIPIATTQVGDRWKWQVTLPVGATITSNKVYDSASKALTEGREWINIETALQALNACLSELYKEGVIHRSEYCNLMDSSIKTTRRR</sequence>
<reference evidence="1" key="1">
    <citation type="journal article" date="2020" name="mSystems">
        <title>Genome- and Community-Level Interaction Insights into Carbon Utilization and Element Cycling Functions of Hydrothermarchaeota in Hydrothermal Sediment.</title>
        <authorList>
            <person name="Zhou Z."/>
            <person name="Liu Y."/>
            <person name="Xu W."/>
            <person name="Pan J."/>
            <person name="Luo Z.H."/>
            <person name="Li M."/>
        </authorList>
    </citation>
    <scope>NUCLEOTIDE SEQUENCE [LARGE SCALE GENOMIC DNA]</scope>
    <source>
        <strain evidence="1">SpSt-418</strain>
    </source>
</reference>
<evidence type="ECO:0000313" key="1">
    <source>
        <dbReference type="EMBL" id="HFM98220.1"/>
    </source>
</evidence>
<gene>
    <name evidence="1" type="ORF">ENR64_10785</name>
</gene>
<protein>
    <submittedName>
        <fullName evidence="1">Uncharacterized protein</fullName>
    </submittedName>
</protein>
<dbReference type="AlphaFoldDB" id="A0A7C3PHN9"/>
<proteinExistence type="predicted"/>
<name>A0A7C3PHN9_9CYAN</name>
<comment type="caution">
    <text evidence="1">The sequence shown here is derived from an EMBL/GenBank/DDBJ whole genome shotgun (WGS) entry which is preliminary data.</text>
</comment>
<accession>A0A7C3PHN9</accession>
<dbReference type="EMBL" id="DSRU01000158">
    <property type="protein sequence ID" value="HFM98220.1"/>
    <property type="molecule type" value="Genomic_DNA"/>
</dbReference>